<evidence type="ECO:0000256" key="1">
    <source>
        <dbReference type="ARBA" id="ARBA00022723"/>
    </source>
</evidence>
<dbReference type="PANTHER" id="PTHR22948:SF29">
    <property type="entry name" value="FI02030P-RELATED"/>
    <property type="match status" value="1"/>
</dbReference>
<dbReference type="Proteomes" id="UP000694620">
    <property type="component" value="Chromosome 2"/>
</dbReference>
<dbReference type="Gene3D" id="2.40.50.90">
    <property type="match status" value="4"/>
</dbReference>
<dbReference type="PANTHER" id="PTHR22948">
    <property type="entry name" value="TUDOR DOMAIN CONTAINING PROTEIN"/>
    <property type="match status" value="1"/>
</dbReference>
<proteinExistence type="predicted"/>
<organism evidence="8 9">
    <name type="scientific">Erpetoichthys calabaricus</name>
    <name type="common">Rope fish</name>
    <name type="synonym">Calamoichthys calabaricus</name>
    <dbReference type="NCBI Taxonomy" id="27687"/>
    <lineage>
        <taxon>Eukaryota</taxon>
        <taxon>Metazoa</taxon>
        <taxon>Chordata</taxon>
        <taxon>Craniata</taxon>
        <taxon>Vertebrata</taxon>
        <taxon>Euteleostomi</taxon>
        <taxon>Actinopterygii</taxon>
        <taxon>Polypteriformes</taxon>
        <taxon>Polypteridae</taxon>
        <taxon>Erpetoichthys</taxon>
    </lineage>
</organism>
<dbReference type="Pfam" id="PF00567">
    <property type="entry name" value="TUDOR"/>
    <property type="match status" value="4"/>
</dbReference>
<reference evidence="8" key="2">
    <citation type="submission" date="2025-08" db="UniProtKB">
        <authorList>
            <consortium name="Ensembl"/>
        </authorList>
    </citation>
    <scope>IDENTIFICATION</scope>
</reference>
<accession>A0A8C4RQ33</accession>
<evidence type="ECO:0000259" key="7">
    <source>
        <dbReference type="PROSITE" id="PS50865"/>
    </source>
</evidence>
<name>A0A8C4RQ33_ERPCA</name>
<feature type="domain" description="Tudor" evidence="6">
    <location>
        <begin position="737"/>
        <end position="796"/>
    </location>
</feature>
<reference evidence="8" key="3">
    <citation type="submission" date="2025-09" db="UniProtKB">
        <authorList>
            <consortium name="Ensembl"/>
        </authorList>
    </citation>
    <scope>IDENTIFICATION</scope>
</reference>
<evidence type="ECO:0000259" key="6">
    <source>
        <dbReference type="PROSITE" id="PS50304"/>
    </source>
</evidence>
<keyword evidence="9" id="KW-1185">Reference proteome</keyword>
<gene>
    <name evidence="8" type="primary">TDRD1</name>
    <name evidence="8" type="synonym">tdrd1</name>
</gene>
<evidence type="ECO:0000313" key="9">
    <source>
        <dbReference type="Proteomes" id="UP000694620"/>
    </source>
</evidence>
<dbReference type="Ensembl" id="ENSECRT00000005059.1">
    <property type="protein sequence ID" value="ENSECRP00000004976.1"/>
    <property type="gene ID" value="ENSECRG00000003370.1"/>
</dbReference>
<feature type="domain" description="Tudor" evidence="6">
    <location>
        <begin position="946"/>
        <end position="1004"/>
    </location>
</feature>
<dbReference type="Gene3D" id="2.30.30.140">
    <property type="match status" value="4"/>
</dbReference>
<dbReference type="GO" id="GO:0008270">
    <property type="term" value="F:zinc ion binding"/>
    <property type="evidence" value="ECO:0007669"/>
    <property type="project" value="UniProtKB-KW"/>
</dbReference>
<dbReference type="GeneTree" id="ENSGT00940000158754"/>
<sequence length="1114" mass="124970">MEDKIRSFRTNPSTPRILMPLRKPTSLPNLKPRRSKEECKNNPFENMNFSFCLAAEEYLAHARLSSGGAVNSTNTCCLSKNEKAVEAELKREDCSDFRTGNCTQSSSFTENISLESNFEFDNKENHKNSSEDLSLFNHMMQLNGSPSPAVSICSNCGLTGMLRCSGCKQVNYCSVSCQRKDWGIHKLVCKENSQKQMHSEKMQDTLRRSEENIKAPEPKENVQSKRTAVEDLPKMEIIEGVQLKALVIEFVTPDKFFVHIESSQTKQNLNKISLTLQNTCLNIESNGDYVPKKGEVCAAIYSHDKNWYRGLVQSIDLNLSSANIFYIDFGNEEEVTLGEIKALPIELATVPPCAMQCRLANVAAVGGTWSEECCISMKKLLLGNSCHMTVTALLHGGTILLVDIIPPNSEKPLEKILLEQSYAVTEKKRNRLDVQDINTLLNMALEKFKTDEKHKESNHTCPDIIEVSVGESFLAVITHVKSPDDFVLQKLNNTQLIEELHTRLREYCMQSPASKVFHPSPSSFCCSRFTEDNLWYRAAVLGYTTDGKIHVGYVDFGNSEEVSIDRLCPIDSKFLELPFQAISCALAGIKPLSDAWIPAANQLVKNIVGNKFLNVTVIGRKGRKALVELMDEYSDPQINIAEQLILVGYGVADNMDTFQTPFQEDSKERNGKVSLIGKTEWSTSALPQNQAVDVILSVVNSPGDFYCQYINVEDLCALSKLCSELQRNSKSQGNAFTPAIGDPCCAIFPGDNNIYRALVKDVTMNGKVKIYFVDYGNISEVAIGDVFPILSKHLKLPFQAIKCWLSGIKPLHVDWTNEAIDRFKTLTIGIKPQVTVVSVNEHGFGVEMKWKDKSIADILVMENLAALENTQEAVQFRDTGCSFWDHWKTIGLPVNETSQLFVVEVINPSLFYAQKDSEKVDEQKLQVLLAELEEYCCTQSPKAEFNPKIETACCARLSDDGKWYRAIVLDTNENEAKVVYADFGIIKNVPFSWILPIKEKHLELPFQCLRCTLADIEECPTSVLEKFYELVYKKNITATVLSFDGKTHTLSMSVPTDHGPVDVIKMLMNGLVECKNETISPVNSFTKERDTSCSTSGIFYNCIFDTLFLFTKHN</sequence>
<dbReference type="Pfam" id="PF01753">
    <property type="entry name" value="zf-MYND"/>
    <property type="match status" value="1"/>
</dbReference>
<dbReference type="SUPFAM" id="SSF63748">
    <property type="entry name" value="Tudor/PWWP/MBT"/>
    <property type="match status" value="4"/>
</dbReference>
<dbReference type="InterPro" id="IPR002999">
    <property type="entry name" value="Tudor"/>
</dbReference>
<dbReference type="FunFam" id="2.30.30.140:FF:000018">
    <property type="entry name" value="Serine/threonine-protein kinase 31"/>
    <property type="match status" value="2"/>
</dbReference>
<feature type="region of interest" description="Disordered" evidence="5">
    <location>
        <begin position="1"/>
        <end position="39"/>
    </location>
</feature>
<dbReference type="SMART" id="SM00333">
    <property type="entry name" value="TUDOR"/>
    <property type="match status" value="4"/>
</dbReference>
<evidence type="ECO:0000256" key="4">
    <source>
        <dbReference type="PROSITE-ProRule" id="PRU00134"/>
    </source>
</evidence>
<feature type="domain" description="Tudor" evidence="6">
    <location>
        <begin position="290"/>
        <end position="350"/>
    </location>
</feature>
<feature type="domain" description="MYND-type" evidence="7">
    <location>
        <begin position="153"/>
        <end position="189"/>
    </location>
</feature>
<dbReference type="PROSITE" id="PS01360">
    <property type="entry name" value="ZF_MYND_1"/>
    <property type="match status" value="1"/>
</dbReference>
<keyword evidence="2 4" id="KW-0863">Zinc-finger</keyword>
<keyword evidence="3" id="KW-0862">Zinc</keyword>
<evidence type="ECO:0000256" key="5">
    <source>
        <dbReference type="SAM" id="MobiDB-lite"/>
    </source>
</evidence>
<dbReference type="SUPFAM" id="SSF144232">
    <property type="entry name" value="HIT/MYND zinc finger-like"/>
    <property type="match status" value="1"/>
</dbReference>
<protein>
    <submittedName>
        <fullName evidence="8">Tudor domain containing 1</fullName>
    </submittedName>
</protein>
<dbReference type="InterPro" id="IPR050621">
    <property type="entry name" value="Tudor_domain_containing"/>
</dbReference>
<evidence type="ECO:0000256" key="2">
    <source>
        <dbReference type="ARBA" id="ARBA00022771"/>
    </source>
</evidence>
<reference evidence="8" key="1">
    <citation type="submission" date="2021-06" db="EMBL/GenBank/DDBJ databases">
        <authorList>
            <consortium name="Wellcome Sanger Institute Data Sharing"/>
        </authorList>
    </citation>
    <scope>NUCLEOTIDE SEQUENCE [LARGE SCALE GENOMIC DNA]</scope>
</reference>
<dbReference type="AlphaFoldDB" id="A0A8C4RQ33"/>
<evidence type="ECO:0000313" key="8">
    <source>
        <dbReference type="Ensembl" id="ENSECRP00000004976.1"/>
    </source>
</evidence>
<dbReference type="InterPro" id="IPR035437">
    <property type="entry name" value="SNase_OB-fold_sf"/>
</dbReference>
<dbReference type="PROSITE" id="PS50304">
    <property type="entry name" value="TUDOR"/>
    <property type="match status" value="4"/>
</dbReference>
<dbReference type="InterPro" id="IPR002893">
    <property type="entry name" value="Znf_MYND"/>
</dbReference>
<keyword evidence="1" id="KW-0479">Metal-binding</keyword>
<feature type="domain" description="Tudor" evidence="6">
    <location>
        <begin position="518"/>
        <end position="577"/>
    </location>
</feature>
<dbReference type="Gene3D" id="6.10.140.2220">
    <property type="match status" value="1"/>
</dbReference>
<evidence type="ECO:0000256" key="3">
    <source>
        <dbReference type="ARBA" id="ARBA00022833"/>
    </source>
</evidence>
<dbReference type="PROSITE" id="PS50865">
    <property type="entry name" value="ZF_MYND_2"/>
    <property type="match status" value="1"/>
</dbReference>